<name>A0A239D9E4_9ACTN</name>
<feature type="transmembrane region" description="Helical" evidence="8">
    <location>
        <begin position="160"/>
        <end position="184"/>
    </location>
</feature>
<dbReference type="EMBL" id="FZOO01000003">
    <property type="protein sequence ID" value="SNS28668.1"/>
    <property type="molecule type" value="Genomic_DNA"/>
</dbReference>
<keyword evidence="4" id="KW-0479">Metal-binding</keyword>
<dbReference type="GO" id="GO:0016020">
    <property type="term" value="C:membrane"/>
    <property type="evidence" value="ECO:0007669"/>
    <property type="project" value="UniProtKB-SubCell"/>
</dbReference>
<proteinExistence type="predicted"/>
<organism evidence="9 10">
    <name type="scientific">Geodermatophilus pulveris</name>
    <dbReference type="NCBI Taxonomy" id="1564159"/>
    <lineage>
        <taxon>Bacteria</taxon>
        <taxon>Bacillati</taxon>
        <taxon>Actinomycetota</taxon>
        <taxon>Actinomycetes</taxon>
        <taxon>Geodermatophilales</taxon>
        <taxon>Geodermatophilaceae</taxon>
        <taxon>Geodermatophilus</taxon>
    </lineage>
</organism>
<keyword evidence="3 8" id="KW-0812">Transmembrane</keyword>
<keyword evidence="2" id="KW-0349">Heme</keyword>
<evidence type="ECO:0000256" key="7">
    <source>
        <dbReference type="ARBA" id="ARBA00023136"/>
    </source>
</evidence>
<dbReference type="RefSeq" id="WP_245820978.1">
    <property type="nucleotide sequence ID" value="NZ_FZOO01000003.1"/>
</dbReference>
<gene>
    <name evidence="9" type="ORF">SAMN06893096_10366</name>
</gene>
<keyword evidence="10" id="KW-1185">Reference proteome</keyword>
<evidence type="ECO:0000256" key="4">
    <source>
        <dbReference type="ARBA" id="ARBA00022723"/>
    </source>
</evidence>
<dbReference type="CDD" id="cd03498">
    <property type="entry name" value="SQR_TypeB_2_TM"/>
    <property type="match status" value="1"/>
</dbReference>
<dbReference type="Pfam" id="PF01127">
    <property type="entry name" value="Sdh_cyt"/>
    <property type="match status" value="1"/>
</dbReference>
<evidence type="ECO:0000256" key="5">
    <source>
        <dbReference type="ARBA" id="ARBA00022989"/>
    </source>
</evidence>
<dbReference type="InterPro" id="IPR000701">
    <property type="entry name" value="SuccDH_FuR_B_TM-su"/>
</dbReference>
<evidence type="ECO:0000256" key="3">
    <source>
        <dbReference type="ARBA" id="ARBA00022692"/>
    </source>
</evidence>
<keyword evidence="7 8" id="KW-0472">Membrane</keyword>
<dbReference type="Proteomes" id="UP000198373">
    <property type="component" value="Unassembled WGS sequence"/>
</dbReference>
<dbReference type="InterPro" id="IPR034804">
    <property type="entry name" value="SQR/QFR_C/D"/>
</dbReference>
<dbReference type="Gene3D" id="1.20.1300.10">
    <property type="entry name" value="Fumarate reductase/succinate dehydrogenase, transmembrane subunit"/>
    <property type="match status" value="1"/>
</dbReference>
<feature type="transmembrane region" description="Helical" evidence="8">
    <location>
        <begin position="205"/>
        <end position="233"/>
    </location>
</feature>
<dbReference type="AlphaFoldDB" id="A0A239D9E4"/>
<sequence>MVTVTQPGQRRTPKAAKTNSVAKKAVVAVTGIIMVLYLIAHMIGNLKVFAGRESFNGYSEWIRTIGEPVVPAQTTLTIIRIALLTVVIAHGWAVVSLWRQAKRARPQGYVTKKAVAQSYASRTMRWGGVIVGLFIVYHILDLTMGVVNPEGPSTTPYDRLIAGFSNPFITAVYVVALVLLGMHLRHGIWSATQTLGQSNKRREKTVNLFALVFSVVLIGGYLVVPFSVLFGLVG</sequence>
<dbReference type="NCBIfam" id="TIGR02046">
    <property type="entry name" value="sdhC_b558_fam"/>
    <property type="match status" value="1"/>
</dbReference>
<evidence type="ECO:0000256" key="8">
    <source>
        <dbReference type="SAM" id="Phobius"/>
    </source>
</evidence>
<evidence type="ECO:0000256" key="6">
    <source>
        <dbReference type="ARBA" id="ARBA00023004"/>
    </source>
</evidence>
<evidence type="ECO:0000313" key="9">
    <source>
        <dbReference type="EMBL" id="SNS28668.1"/>
    </source>
</evidence>
<feature type="transmembrane region" description="Helical" evidence="8">
    <location>
        <begin position="78"/>
        <end position="98"/>
    </location>
</feature>
<dbReference type="InterPro" id="IPR011138">
    <property type="entry name" value="Cytochrome_b-558"/>
</dbReference>
<dbReference type="SUPFAM" id="SSF81343">
    <property type="entry name" value="Fumarate reductase respiratory complex transmembrane subunits"/>
    <property type="match status" value="1"/>
</dbReference>
<accession>A0A239D9E4</accession>
<protein>
    <submittedName>
        <fullName evidence="9">Succinate dehydrogenase / fumarate reductase cytochrome b subunit</fullName>
    </submittedName>
</protein>
<keyword evidence="6" id="KW-0408">Iron</keyword>
<feature type="transmembrane region" description="Helical" evidence="8">
    <location>
        <begin position="21"/>
        <end position="43"/>
    </location>
</feature>
<evidence type="ECO:0000256" key="1">
    <source>
        <dbReference type="ARBA" id="ARBA00004370"/>
    </source>
</evidence>
<comment type="subcellular location">
    <subcellularLocation>
        <location evidence="1">Membrane</location>
    </subcellularLocation>
</comment>
<reference evidence="10" key="1">
    <citation type="submission" date="2017-06" db="EMBL/GenBank/DDBJ databases">
        <authorList>
            <person name="Varghese N."/>
            <person name="Submissions S."/>
        </authorList>
    </citation>
    <scope>NUCLEOTIDE SEQUENCE [LARGE SCALE GENOMIC DNA]</scope>
    <source>
        <strain evidence="10">DSM 46839</strain>
    </source>
</reference>
<dbReference type="GO" id="GO:0046872">
    <property type="term" value="F:metal ion binding"/>
    <property type="evidence" value="ECO:0007669"/>
    <property type="project" value="UniProtKB-KW"/>
</dbReference>
<feature type="transmembrane region" description="Helical" evidence="8">
    <location>
        <begin position="119"/>
        <end position="140"/>
    </location>
</feature>
<evidence type="ECO:0000313" key="10">
    <source>
        <dbReference type="Proteomes" id="UP000198373"/>
    </source>
</evidence>
<evidence type="ECO:0000256" key="2">
    <source>
        <dbReference type="ARBA" id="ARBA00022617"/>
    </source>
</evidence>
<keyword evidence="5 8" id="KW-1133">Transmembrane helix</keyword>